<dbReference type="NCBIfam" id="TIGR00573">
    <property type="entry name" value="dnaq"/>
    <property type="match status" value="1"/>
</dbReference>
<name>A0ABV4UB28_9RHOO</name>
<comment type="catalytic activity">
    <reaction evidence="2">
        <text>DNA(n) + a 2'-deoxyribonucleoside 5'-triphosphate = DNA(n+1) + diphosphate</text>
        <dbReference type="Rhea" id="RHEA:22508"/>
        <dbReference type="Rhea" id="RHEA-COMP:17339"/>
        <dbReference type="Rhea" id="RHEA-COMP:17340"/>
        <dbReference type="ChEBI" id="CHEBI:33019"/>
        <dbReference type="ChEBI" id="CHEBI:61560"/>
        <dbReference type="ChEBI" id="CHEBI:173112"/>
        <dbReference type="EC" id="2.7.7.7"/>
    </reaction>
</comment>
<evidence type="ECO:0000256" key="2">
    <source>
        <dbReference type="ARBA" id="ARBA00049244"/>
    </source>
</evidence>
<dbReference type="Gene3D" id="3.30.420.10">
    <property type="entry name" value="Ribonuclease H-like superfamily/Ribonuclease H"/>
    <property type="match status" value="1"/>
</dbReference>
<dbReference type="InterPro" id="IPR006054">
    <property type="entry name" value="DnaQ"/>
</dbReference>
<organism evidence="4 5">
    <name type="scientific">Dentiradicibacter hellwigii</name>
    <dbReference type="NCBI Taxonomy" id="3149053"/>
    <lineage>
        <taxon>Bacteria</taxon>
        <taxon>Pseudomonadati</taxon>
        <taxon>Pseudomonadota</taxon>
        <taxon>Betaproteobacteria</taxon>
        <taxon>Rhodocyclales</taxon>
        <taxon>Rhodocyclaceae</taxon>
        <taxon>Dentiradicibacter</taxon>
    </lineage>
</organism>
<dbReference type="CDD" id="cd06127">
    <property type="entry name" value="DEDDh"/>
    <property type="match status" value="1"/>
</dbReference>
<sequence>MPAETVVVIDFETTGLSPDWGARATEVAAVRMENGEVTATFQSLMDAGVAIPQEIEALTGITNTMRRAAPPAAQIIRELHQFIAGAPLVAHNARFDAAFLDSEYKKAGIFCASPSFACTMKLARRIYPRAPNHKLQTLIRYADIPCQGRFHRALADATATAHLWQQMRHDLRARYRLLELPGYARLCRLSALPLARIDGYIKNWP</sequence>
<evidence type="ECO:0000256" key="1">
    <source>
        <dbReference type="ARBA" id="ARBA00012417"/>
    </source>
</evidence>
<dbReference type="SMART" id="SM00479">
    <property type="entry name" value="EXOIII"/>
    <property type="match status" value="1"/>
</dbReference>
<dbReference type="RefSeq" id="WP_418890092.1">
    <property type="nucleotide sequence ID" value="NZ_JBEUWX010000001.1"/>
</dbReference>
<dbReference type="Pfam" id="PF00929">
    <property type="entry name" value="RNase_T"/>
    <property type="match status" value="1"/>
</dbReference>
<dbReference type="GO" id="GO:0004527">
    <property type="term" value="F:exonuclease activity"/>
    <property type="evidence" value="ECO:0007669"/>
    <property type="project" value="UniProtKB-KW"/>
</dbReference>
<comment type="caution">
    <text evidence="4">The sequence shown here is derived from an EMBL/GenBank/DDBJ whole genome shotgun (WGS) entry which is preliminary data.</text>
</comment>
<proteinExistence type="predicted"/>
<dbReference type="EC" id="2.7.7.7" evidence="1"/>
<evidence type="ECO:0000313" key="5">
    <source>
        <dbReference type="Proteomes" id="UP001574673"/>
    </source>
</evidence>
<keyword evidence="5" id="KW-1185">Reference proteome</keyword>
<dbReference type="PANTHER" id="PTHR30231:SF37">
    <property type="entry name" value="EXODEOXYRIBONUCLEASE 10"/>
    <property type="match status" value="1"/>
</dbReference>
<dbReference type="InterPro" id="IPR013520">
    <property type="entry name" value="Ribonucl_H"/>
</dbReference>
<feature type="domain" description="Exonuclease" evidence="3">
    <location>
        <begin position="5"/>
        <end position="173"/>
    </location>
</feature>
<dbReference type="PANTHER" id="PTHR30231">
    <property type="entry name" value="DNA POLYMERASE III SUBUNIT EPSILON"/>
    <property type="match status" value="1"/>
</dbReference>
<evidence type="ECO:0000313" key="4">
    <source>
        <dbReference type="EMBL" id="MFA9948927.1"/>
    </source>
</evidence>
<dbReference type="InterPro" id="IPR036397">
    <property type="entry name" value="RNaseH_sf"/>
</dbReference>
<gene>
    <name evidence="4" type="ORF">ABCS64_01055</name>
</gene>
<dbReference type="InterPro" id="IPR012337">
    <property type="entry name" value="RNaseH-like_sf"/>
</dbReference>
<protein>
    <recommendedName>
        <fullName evidence="1">DNA-directed DNA polymerase</fullName>
        <ecNumber evidence="1">2.7.7.7</ecNumber>
    </recommendedName>
</protein>
<accession>A0ABV4UB28</accession>
<keyword evidence="4" id="KW-0540">Nuclease</keyword>
<dbReference type="EMBL" id="JBEUWX010000001">
    <property type="protein sequence ID" value="MFA9948927.1"/>
    <property type="molecule type" value="Genomic_DNA"/>
</dbReference>
<keyword evidence="4" id="KW-0378">Hydrolase</keyword>
<dbReference type="SUPFAM" id="SSF53098">
    <property type="entry name" value="Ribonuclease H-like"/>
    <property type="match status" value="1"/>
</dbReference>
<keyword evidence="4" id="KW-0269">Exonuclease</keyword>
<dbReference type="Proteomes" id="UP001574673">
    <property type="component" value="Unassembled WGS sequence"/>
</dbReference>
<evidence type="ECO:0000259" key="3">
    <source>
        <dbReference type="SMART" id="SM00479"/>
    </source>
</evidence>
<reference evidence="5" key="1">
    <citation type="submission" date="2024-06" db="EMBL/GenBank/DDBJ databases">
        <title>Radixoralia hellwigii gen. nov., sp nov., isolated from a root canal in the human oral cavity.</title>
        <authorList>
            <person name="Bartsch S."/>
            <person name="Wittmer A."/>
            <person name="Schulz A.-K."/>
            <person name="Neumann-Schaal M."/>
            <person name="Wolf J."/>
            <person name="Gronow S."/>
            <person name="Tennert C."/>
            <person name="Haecker G."/>
            <person name="Cieplik F."/>
            <person name="Al-Ahmad A."/>
        </authorList>
    </citation>
    <scope>NUCLEOTIDE SEQUENCE [LARGE SCALE GENOMIC DNA]</scope>
    <source>
        <strain evidence="5">Wk13</strain>
    </source>
</reference>